<gene>
    <name evidence="1" type="ORF">Cni_G07242</name>
</gene>
<protein>
    <submittedName>
        <fullName evidence="1">Protein NUCLEAR FUSION DEFECTIVE 6, chloroplastic/mitochondrial isoform X1</fullName>
    </submittedName>
</protein>
<proteinExistence type="predicted"/>
<dbReference type="AlphaFoldDB" id="A0AAQ3Q6Q3"/>
<dbReference type="GO" id="GO:0005739">
    <property type="term" value="C:mitochondrion"/>
    <property type="evidence" value="ECO:0007669"/>
    <property type="project" value="TreeGrafter"/>
</dbReference>
<dbReference type="EMBL" id="CP136891">
    <property type="protein sequence ID" value="WOK98530.1"/>
    <property type="molecule type" value="Genomic_DNA"/>
</dbReference>
<dbReference type="PANTHER" id="PTHR33156:SF59">
    <property type="entry name" value="PROTEIN NUCLEAR FUSION DEFECTIVE 6, CHLOROPLASTIC_MITOCHONDRIAL-LIKE"/>
    <property type="match status" value="1"/>
</dbReference>
<sequence length="94" mass="9826">MSAASAARSLLRSPSLRGAAARAGAAHPAFSRASPYLRRIGAATRFLRSPVEASFCAESLIPMHSATASALMTSMLAVSRRSYGWLSEAGNDDV</sequence>
<name>A0AAQ3Q6Q3_9LILI</name>
<evidence type="ECO:0000313" key="1">
    <source>
        <dbReference type="EMBL" id="WOK98530.1"/>
    </source>
</evidence>
<keyword evidence="2" id="KW-1185">Reference proteome</keyword>
<reference evidence="1 2" key="1">
    <citation type="submission" date="2023-10" db="EMBL/GenBank/DDBJ databases">
        <title>Chromosome-scale genome assembly provides insights into flower coloration mechanisms of Canna indica.</title>
        <authorList>
            <person name="Li C."/>
        </authorList>
    </citation>
    <scope>NUCLEOTIDE SEQUENCE [LARGE SCALE GENOMIC DNA]</scope>
    <source>
        <tissue evidence="1">Flower</tissue>
    </source>
</reference>
<organism evidence="1 2">
    <name type="scientific">Canna indica</name>
    <name type="common">Indian-shot</name>
    <dbReference type="NCBI Taxonomy" id="4628"/>
    <lineage>
        <taxon>Eukaryota</taxon>
        <taxon>Viridiplantae</taxon>
        <taxon>Streptophyta</taxon>
        <taxon>Embryophyta</taxon>
        <taxon>Tracheophyta</taxon>
        <taxon>Spermatophyta</taxon>
        <taxon>Magnoliopsida</taxon>
        <taxon>Liliopsida</taxon>
        <taxon>Zingiberales</taxon>
        <taxon>Cannaceae</taxon>
        <taxon>Canna</taxon>
    </lineage>
</organism>
<evidence type="ECO:0000313" key="2">
    <source>
        <dbReference type="Proteomes" id="UP001327560"/>
    </source>
</evidence>
<accession>A0AAQ3Q6Q3</accession>
<dbReference type="PANTHER" id="PTHR33156">
    <property type="entry name" value="OS02G0230000 PROTEIN"/>
    <property type="match status" value="1"/>
</dbReference>
<dbReference type="InterPro" id="IPR043459">
    <property type="entry name" value="NFD6/NOXY2-like"/>
</dbReference>
<dbReference type="Proteomes" id="UP001327560">
    <property type="component" value="Chromosome 2"/>
</dbReference>